<protein>
    <submittedName>
        <fullName evidence="1">4998_t:CDS:1</fullName>
    </submittedName>
</protein>
<dbReference type="EMBL" id="CAJVPM010001363">
    <property type="protein sequence ID" value="CAG8465547.1"/>
    <property type="molecule type" value="Genomic_DNA"/>
</dbReference>
<organism evidence="1 2">
    <name type="scientific">Scutellospora calospora</name>
    <dbReference type="NCBI Taxonomy" id="85575"/>
    <lineage>
        <taxon>Eukaryota</taxon>
        <taxon>Fungi</taxon>
        <taxon>Fungi incertae sedis</taxon>
        <taxon>Mucoromycota</taxon>
        <taxon>Glomeromycotina</taxon>
        <taxon>Glomeromycetes</taxon>
        <taxon>Diversisporales</taxon>
        <taxon>Gigasporaceae</taxon>
        <taxon>Scutellospora</taxon>
    </lineage>
</organism>
<gene>
    <name evidence="1" type="ORF">SCALOS_LOCUS1803</name>
</gene>
<reference evidence="1" key="1">
    <citation type="submission" date="2021-06" db="EMBL/GenBank/DDBJ databases">
        <authorList>
            <person name="Kallberg Y."/>
            <person name="Tangrot J."/>
            <person name="Rosling A."/>
        </authorList>
    </citation>
    <scope>NUCLEOTIDE SEQUENCE</scope>
    <source>
        <strain evidence="1">AU212A</strain>
    </source>
</reference>
<dbReference type="Proteomes" id="UP000789860">
    <property type="component" value="Unassembled WGS sequence"/>
</dbReference>
<evidence type="ECO:0000313" key="2">
    <source>
        <dbReference type="Proteomes" id="UP000789860"/>
    </source>
</evidence>
<accession>A0ACA9KCU7</accession>
<proteinExistence type="predicted"/>
<comment type="caution">
    <text evidence="1">The sequence shown here is derived from an EMBL/GenBank/DDBJ whole genome shotgun (WGS) entry which is preliminary data.</text>
</comment>
<evidence type="ECO:0000313" key="1">
    <source>
        <dbReference type="EMBL" id="CAG8465547.1"/>
    </source>
</evidence>
<keyword evidence="2" id="KW-1185">Reference proteome</keyword>
<feature type="non-terminal residue" evidence="1">
    <location>
        <position position="1"/>
    </location>
</feature>
<name>A0ACA9KCU7_9GLOM</name>
<sequence>AEEFGVRVIIQNEAYTSKTCSWCGNVQKIGESEVYTARIVGLQRTEMKMALWESFSGHCLINLDSLQGSCSHTK</sequence>